<accession>A0A3B0MMR8</accession>
<gene>
    <name evidence="1" type="ORF">ARTV_3133</name>
</gene>
<sequence>MTYLRKSWFRYEAISTRQASRLVKQYTEKGYDIEKALNTDKQLWDIAVRLEERQNNHPTPCCMINKVWHSPLYKNPTVV</sequence>
<dbReference type="EMBL" id="UFQR01000030">
    <property type="protein sequence ID" value="SSW96624.1"/>
    <property type="molecule type" value="Genomic_DNA"/>
</dbReference>
<organism evidence="1">
    <name type="scientific">Arsenophonus endosymbiont of Trialeurodes vaporariorum</name>
    <dbReference type="NCBI Taxonomy" id="235567"/>
    <lineage>
        <taxon>Bacteria</taxon>
        <taxon>Pseudomonadati</taxon>
        <taxon>Pseudomonadota</taxon>
        <taxon>Gammaproteobacteria</taxon>
        <taxon>Enterobacterales</taxon>
        <taxon>Morganellaceae</taxon>
        <taxon>Arsenophonus</taxon>
    </lineage>
</organism>
<dbReference type="AlphaFoldDB" id="A0A3B0MMR8"/>
<proteinExistence type="predicted"/>
<protein>
    <submittedName>
        <fullName evidence="1">Uncharacterized protein</fullName>
    </submittedName>
</protein>
<reference evidence="1" key="1">
    <citation type="submission" date="2018-04" db="EMBL/GenBank/DDBJ databases">
        <authorList>
            <person name="Go L.Y."/>
            <person name="Mitchell J.A."/>
        </authorList>
    </citation>
    <scope>NUCLEOTIDE SEQUENCE</scope>
    <source>
        <strain evidence="1">ARTV</strain>
    </source>
</reference>
<evidence type="ECO:0000313" key="1">
    <source>
        <dbReference type="EMBL" id="SSW96624.1"/>
    </source>
</evidence>
<name>A0A3B0MMR8_9GAMM</name>